<dbReference type="InterPro" id="IPR002571">
    <property type="entry name" value="HrcA"/>
</dbReference>
<protein>
    <recommendedName>
        <fullName evidence="5">Heat-inducible transcription repressor HrcA</fullName>
    </recommendedName>
</protein>
<dbReference type="HAMAP" id="MF_00081">
    <property type="entry name" value="HrcA"/>
    <property type="match status" value="1"/>
</dbReference>
<evidence type="ECO:0000256" key="3">
    <source>
        <dbReference type="ARBA" id="ARBA00023016"/>
    </source>
</evidence>
<dbReference type="PANTHER" id="PTHR34824">
    <property type="entry name" value="HEAT-INDUCIBLE TRANSCRIPTION REPRESSOR HRCA"/>
    <property type="match status" value="1"/>
</dbReference>
<gene>
    <name evidence="5 7" type="primary">hrcA</name>
    <name evidence="7" type="ORF">MOVI_4570</name>
</gene>
<dbReference type="STRING" id="1188239.MOVI_4570"/>
<keyword evidence="4 5" id="KW-0804">Transcription</keyword>
<organism evidence="7 8">
    <name type="scientific">Mesomycoplasma ovipneumoniae 14811</name>
    <dbReference type="NCBI Taxonomy" id="1188239"/>
    <lineage>
        <taxon>Bacteria</taxon>
        <taxon>Bacillati</taxon>
        <taxon>Mycoplasmatota</taxon>
        <taxon>Mycoplasmoidales</taxon>
        <taxon>Metamycoplasmataceae</taxon>
        <taxon>Mesomycoplasma</taxon>
    </lineage>
</organism>
<evidence type="ECO:0000256" key="4">
    <source>
        <dbReference type="ARBA" id="ARBA00023163"/>
    </source>
</evidence>
<evidence type="ECO:0000256" key="5">
    <source>
        <dbReference type="HAMAP-Rule" id="MF_00081"/>
    </source>
</evidence>
<dbReference type="InterPro" id="IPR036388">
    <property type="entry name" value="WH-like_DNA-bd_sf"/>
</dbReference>
<dbReference type="EMBL" id="JFAD01000025">
    <property type="protein sequence ID" value="EXU61046.1"/>
    <property type="molecule type" value="Genomic_DNA"/>
</dbReference>
<dbReference type="PIRSF" id="PIRSF005485">
    <property type="entry name" value="HrcA"/>
    <property type="match status" value="1"/>
</dbReference>
<evidence type="ECO:0000313" key="8">
    <source>
        <dbReference type="Proteomes" id="UP000020977"/>
    </source>
</evidence>
<dbReference type="Gene3D" id="1.10.10.10">
    <property type="entry name" value="Winged helix-like DNA-binding domain superfamily/Winged helix DNA-binding domain"/>
    <property type="match status" value="1"/>
</dbReference>
<comment type="function">
    <text evidence="5">Negative regulator of class I heat shock genes (grpE-dnaK-dnaJ and groELS operons). Prevents heat-shock induction of these operons.</text>
</comment>
<accession>A0A014KVL5</accession>
<dbReference type="GO" id="GO:0003677">
    <property type="term" value="F:DNA binding"/>
    <property type="evidence" value="ECO:0007669"/>
    <property type="project" value="InterPro"/>
</dbReference>
<reference evidence="7 8" key="1">
    <citation type="submission" date="2014-03" db="EMBL/GenBank/DDBJ databases">
        <title>Genome sequence of Mycoplasma ovipneumoniae strain 14811.</title>
        <authorList>
            <person name="Sirand-Pugnet P."/>
            <person name="Breton M."/>
            <person name="Dordet-Frisoni E."/>
            <person name="Baranowski E."/>
            <person name="Barre A."/>
            <person name="Couture C."/>
            <person name="Dupuy V."/>
            <person name="Gaurivaud P."/>
            <person name="Jacob D."/>
            <person name="Lemaitre C."/>
            <person name="Manso-Silvan L."/>
            <person name="Nikolski M."/>
            <person name="Nouvel L.-X."/>
            <person name="Poumarat F."/>
            <person name="Tardy F."/>
            <person name="Thebault P."/>
            <person name="Theil S."/>
            <person name="Citti C."/>
            <person name="Thiaucourt F."/>
            <person name="Blanchard A."/>
        </authorList>
    </citation>
    <scope>NUCLEOTIDE SEQUENCE [LARGE SCALE GENOMIC DNA]</scope>
    <source>
        <strain evidence="7 8">14811</strain>
    </source>
</reference>
<keyword evidence="1 5" id="KW-0678">Repressor</keyword>
<proteinExistence type="inferred from homology"/>
<dbReference type="InterPro" id="IPR021153">
    <property type="entry name" value="HrcA_C"/>
</dbReference>
<dbReference type="GO" id="GO:0045892">
    <property type="term" value="P:negative regulation of DNA-templated transcription"/>
    <property type="evidence" value="ECO:0007669"/>
    <property type="project" value="UniProtKB-UniRule"/>
</dbReference>
<keyword evidence="3 5" id="KW-0346">Stress response</keyword>
<evidence type="ECO:0000313" key="7">
    <source>
        <dbReference type="EMBL" id="EXU61046.1"/>
    </source>
</evidence>
<dbReference type="InterPro" id="IPR036390">
    <property type="entry name" value="WH_DNA-bd_sf"/>
</dbReference>
<comment type="caution">
    <text evidence="7">The sequence shown here is derived from an EMBL/GenBank/DDBJ whole genome shotgun (WGS) entry which is preliminary data.</text>
</comment>
<dbReference type="Proteomes" id="UP000020977">
    <property type="component" value="Unassembled WGS sequence"/>
</dbReference>
<evidence type="ECO:0000256" key="2">
    <source>
        <dbReference type="ARBA" id="ARBA00023015"/>
    </source>
</evidence>
<dbReference type="Pfam" id="PF01628">
    <property type="entry name" value="HrcA"/>
    <property type="match status" value="1"/>
</dbReference>
<dbReference type="SUPFAM" id="SSF55781">
    <property type="entry name" value="GAF domain-like"/>
    <property type="match status" value="1"/>
</dbReference>
<dbReference type="PANTHER" id="PTHR34824:SF1">
    <property type="entry name" value="HEAT-INDUCIBLE TRANSCRIPTION REPRESSOR HRCA"/>
    <property type="match status" value="1"/>
</dbReference>
<keyword evidence="2 5" id="KW-0805">Transcription regulation</keyword>
<dbReference type="PATRIC" id="fig|1188239.3.peg.1122"/>
<sequence length="335" mass="38384">MSRLDAKKEKYLKQIVENFIKTGESIGSNALKQNYSIKKSSSHLRMVMNQLEKEGFLEKPHISSGRIPTLRGFQYYAEFLSFDENEILANKLKDLFARRRVSIENTISEAFNLISESVGTTIITTTSNENDRLMSINLTQISQNEGIVVVVSSSGSVENKKITFSPSISLQDVKIAIRLFQQRLINTPLAEVSSKLIILKQELEKQIKHSDELLHHFIHKIFNFQIQNKSDVYNKNMLILDSEISRTRLVDLLNLIEKKSIWEMLDEKTTTEDETLKISIESPETSFISKKLEKSFAIKEISMIGSTKKINYSAARTGIKLLEDFLSNKNNNRKE</sequence>
<feature type="domain" description="Heat-inducible transcription repressor HrcA C-terminal" evidence="6">
    <location>
        <begin position="104"/>
        <end position="313"/>
    </location>
</feature>
<dbReference type="SUPFAM" id="SSF46785">
    <property type="entry name" value="Winged helix' DNA-binding domain"/>
    <property type="match status" value="1"/>
</dbReference>
<evidence type="ECO:0000256" key="1">
    <source>
        <dbReference type="ARBA" id="ARBA00022491"/>
    </source>
</evidence>
<evidence type="ECO:0000259" key="6">
    <source>
        <dbReference type="Pfam" id="PF01628"/>
    </source>
</evidence>
<dbReference type="eggNOG" id="COG1420">
    <property type="taxonomic scope" value="Bacteria"/>
</dbReference>
<name>A0A014KVL5_9BACT</name>
<dbReference type="RefSeq" id="WP_044284290.1">
    <property type="nucleotide sequence ID" value="NZ_JFAD01000025.1"/>
</dbReference>
<comment type="similarity">
    <text evidence="5">Belongs to the HrcA family.</text>
</comment>
<dbReference type="AlphaFoldDB" id="A0A014KVL5"/>